<proteinExistence type="predicted"/>
<dbReference type="Proteomes" id="UP000228934">
    <property type="component" value="Unassembled WGS sequence"/>
</dbReference>
<gene>
    <name evidence="1" type="ORF">AB205_0094220</name>
</gene>
<evidence type="ECO:0000313" key="2">
    <source>
        <dbReference type="Proteomes" id="UP000228934"/>
    </source>
</evidence>
<accession>A0A2G9SEI0</accession>
<reference evidence="2" key="1">
    <citation type="journal article" date="2017" name="Nat. Commun.">
        <title>The North American bullfrog draft genome provides insight into hormonal regulation of long noncoding RNA.</title>
        <authorList>
            <person name="Hammond S.A."/>
            <person name="Warren R.L."/>
            <person name="Vandervalk B.P."/>
            <person name="Kucuk E."/>
            <person name="Khan H."/>
            <person name="Gibb E.A."/>
            <person name="Pandoh P."/>
            <person name="Kirk H."/>
            <person name="Zhao Y."/>
            <person name="Jones M."/>
            <person name="Mungall A.J."/>
            <person name="Coope R."/>
            <person name="Pleasance S."/>
            <person name="Moore R.A."/>
            <person name="Holt R.A."/>
            <person name="Round J.M."/>
            <person name="Ohora S."/>
            <person name="Walle B.V."/>
            <person name="Veldhoen N."/>
            <person name="Helbing C.C."/>
            <person name="Birol I."/>
        </authorList>
    </citation>
    <scope>NUCLEOTIDE SEQUENCE [LARGE SCALE GENOMIC DNA]</scope>
</reference>
<dbReference type="EMBL" id="KV924166">
    <property type="protein sequence ID" value="PIO38547.1"/>
    <property type="molecule type" value="Genomic_DNA"/>
</dbReference>
<organism evidence="1 2">
    <name type="scientific">Aquarana catesbeiana</name>
    <name type="common">American bullfrog</name>
    <name type="synonym">Rana catesbeiana</name>
    <dbReference type="NCBI Taxonomy" id="8400"/>
    <lineage>
        <taxon>Eukaryota</taxon>
        <taxon>Metazoa</taxon>
        <taxon>Chordata</taxon>
        <taxon>Craniata</taxon>
        <taxon>Vertebrata</taxon>
        <taxon>Euteleostomi</taxon>
        <taxon>Amphibia</taxon>
        <taxon>Batrachia</taxon>
        <taxon>Anura</taxon>
        <taxon>Neobatrachia</taxon>
        <taxon>Ranoidea</taxon>
        <taxon>Ranidae</taxon>
        <taxon>Aquarana</taxon>
    </lineage>
</organism>
<protein>
    <submittedName>
        <fullName evidence="1">Uncharacterized protein</fullName>
    </submittedName>
</protein>
<keyword evidence="2" id="KW-1185">Reference proteome</keyword>
<name>A0A2G9SEI0_AQUCT</name>
<sequence length="74" mass="8358">MSSSRKTWLGTWAKGRGCGNRSTTMTQPRRIKITNPSTLWARKRKMKILMRGQKVAGSPVASFAMRKTSCSHLF</sequence>
<dbReference type="AlphaFoldDB" id="A0A2G9SEI0"/>
<evidence type="ECO:0000313" key="1">
    <source>
        <dbReference type="EMBL" id="PIO38547.1"/>
    </source>
</evidence>